<dbReference type="Proteomes" id="UP000315724">
    <property type="component" value="Chromosome"/>
</dbReference>
<feature type="signal peptide" evidence="1">
    <location>
        <begin position="1"/>
        <end position="25"/>
    </location>
</feature>
<protein>
    <recommendedName>
        <fullName evidence="4">DUF4185 domain-containing protein</fullName>
    </recommendedName>
</protein>
<dbReference type="KEGG" id="tpol:Mal48_08620"/>
<sequence length="630" mass="70444" precursor="true">MSKTISKTILLIWLAMTLGPPIASANDYFRITVVDAETNRGIPLVELTTVNHIRFVTDSAGVVAFHEPGLMNQRVYFKVFSHGYESPQAGFGFQGKSFEITPGGKAVLKLKRLNIAERLYRVTGGGIYRDSLLLGDDVPLAEPVLNAGVLGSDSVVNTVFNDRIYWFWGDTNLPAHPLGIFDVPGATTKLPNDGGLSPDVGVNLNYFKGPNGLAKATADMPGKGPTWIGGLIALKDKNQHEKLLASYAKIEPPLETYERGIIEFDVAAEEFRQVKTFPLSTPLYPNGHPLKVTENGLEYLYFCLPFPTVRVPATAEAYKDLSQYETYTCLKAGSPPNKPLIDHDEQGAVRYSWKKGLPTLDSKSQASMVNSGLLKPNDLQFRLFDLNTGRALNCHGGSVYWNEHRQRWVCIMLELFGSSPLGEIWYAEANTPLGPWQYAQKIVTHNNYSFYNPKQHPMFDQEDGRIIYFEGTYTHTFTDNKDQTPRYDYNQVMYRLDLADERLALPVPVYRTMDAENKESLGPRTSVDQIPDRKDLVFFAQDRKTSQNIPIYTTLTNGSQHLSANPHEGKPLFYAIPANQPEAPATTLPLFEFKNPSSGERHYTTTSTAPKGFINQGTLCRVWTVNPKQP</sequence>
<evidence type="ECO:0000313" key="3">
    <source>
        <dbReference type="Proteomes" id="UP000315724"/>
    </source>
</evidence>
<name>A0A517QJA4_9PLAN</name>
<feature type="chain" id="PRO_5021776248" description="DUF4185 domain-containing protein" evidence="1">
    <location>
        <begin position="26"/>
        <end position="630"/>
    </location>
</feature>
<organism evidence="2 3">
    <name type="scientific">Thalassoglobus polymorphus</name>
    <dbReference type="NCBI Taxonomy" id="2527994"/>
    <lineage>
        <taxon>Bacteria</taxon>
        <taxon>Pseudomonadati</taxon>
        <taxon>Planctomycetota</taxon>
        <taxon>Planctomycetia</taxon>
        <taxon>Planctomycetales</taxon>
        <taxon>Planctomycetaceae</taxon>
        <taxon>Thalassoglobus</taxon>
    </lineage>
</organism>
<dbReference type="EMBL" id="CP036267">
    <property type="protein sequence ID" value="QDT31627.1"/>
    <property type="molecule type" value="Genomic_DNA"/>
</dbReference>
<proteinExistence type="predicted"/>
<dbReference type="AlphaFoldDB" id="A0A517QJA4"/>
<evidence type="ECO:0000256" key="1">
    <source>
        <dbReference type="SAM" id="SignalP"/>
    </source>
</evidence>
<accession>A0A517QJA4</accession>
<reference evidence="2 3" key="1">
    <citation type="submission" date="2019-02" db="EMBL/GenBank/DDBJ databases">
        <title>Deep-cultivation of Planctomycetes and their phenomic and genomic characterization uncovers novel biology.</title>
        <authorList>
            <person name="Wiegand S."/>
            <person name="Jogler M."/>
            <person name="Boedeker C."/>
            <person name="Pinto D."/>
            <person name="Vollmers J."/>
            <person name="Rivas-Marin E."/>
            <person name="Kohn T."/>
            <person name="Peeters S.H."/>
            <person name="Heuer A."/>
            <person name="Rast P."/>
            <person name="Oberbeckmann S."/>
            <person name="Bunk B."/>
            <person name="Jeske O."/>
            <person name="Meyerdierks A."/>
            <person name="Storesund J.E."/>
            <person name="Kallscheuer N."/>
            <person name="Luecker S."/>
            <person name="Lage O.M."/>
            <person name="Pohl T."/>
            <person name="Merkel B.J."/>
            <person name="Hornburger P."/>
            <person name="Mueller R.-W."/>
            <person name="Bruemmer F."/>
            <person name="Labrenz M."/>
            <person name="Spormann A.M."/>
            <person name="Op den Camp H."/>
            <person name="Overmann J."/>
            <person name="Amann R."/>
            <person name="Jetten M.S.M."/>
            <person name="Mascher T."/>
            <person name="Medema M.H."/>
            <person name="Devos D.P."/>
            <person name="Kaster A.-K."/>
            <person name="Ovreas L."/>
            <person name="Rohde M."/>
            <person name="Galperin M.Y."/>
            <person name="Jogler C."/>
        </authorList>
    </citation>
    <scope>NUCLEOTIDE SEQUENCE [LARGE SCALE GENOMIC DNA]</scope>
    <source>
        <strain evidence="2 3">Mal48</strain>
    </source>
</reference>
<keyword evidence="3" id="KW-1185">Reference proteome</keyword>
<keyword evidence="1" id="KW-0732">Signal</keyword>
<gene>
    <name evidence="2" type="ORF">Mal48_08620</name>
</gene>
<evidence type="ECO:0000313" key="2">
    <source>
        <dbReference type="EMBL" id="QDT31627.1"/>
    </source>
</evidence>
<evidence type="ECO:0008006" key="4">
    <source>
        <dbReference type="Google" id="ProtNLM"/>
    </source>
</evidence>
<dbReference type="InterPro" id="IPR023296">
    <property type="entry name" value="Glyco_hydro_beta-prop_sf"/>
</dbReference>
<dbReference type="SUPFAM" id="SSF75005">
    <property type="entry name" value="Arabinanase/levansucrase/invertase"/>
    <property type="match status" value="1"/>
</dbReference>